<dbReference type="Pfam" id="PF07715">
    <property type="entry name" value="Plug"/>
    <property type="match status" value="1"/>
</dbReference>
<evidence type="ECO:0000256" key="2">
    <source>
        <dbReference type="SAM" id="MobiDB-lite"/>
    </source>
</evidence>
<evidence type="ECO:0000256" key="1">
    <source>
        <dbReference type="PROSITE-ProRule" id="PRU01360"/>
    </source>
</evidence>
<sequence>MKHLPLLAGLFGCLPVCAWALELAPTTIDGEQTSEPGLALDQSSGTASRLGLSVRETPASVAIANRNDIERHGAQTFRDAANTLPGVNASAPPGFGGFVSYRGFTSSQITQ</sequence>
<feature type="chain" id="PRO_5047292548" evidence="3">
    <location>
        <begin position="21"/>
        <end position="111"/>
    </location>
</feature>
<dbReference type="Gene3D" id="2.170.130.10">
    <property type="entry name" value="TonB-dependent receptor, plug domain"/>
    <property type="match status" value="1"/>
</dbReference>
<comment type="subcellular location">
    <subcellularLocation>
        <location evidence="1">Cell outer membrane</location>
        <topology evidence="1">Multi-pass membrane protein</topology>
    </subcellularLocation>
</comment>
<accession>A0ABS9GSW5</accession>
<reference evidence="5 6" key="1">
    <citation type="submission" date="2019-11" db="EMBL/GenBank/DDBJ databases">
        <title>Epiphytic Pseudomonas syringae from cherry orchards.</title>
        <authorList>
            <person name="Hulin M.T."/>
        </authorList>
    </citation>
    <scope>NUCLEOTIDE SEQUENCE [LARGE SCALE GENOMIC DNA]</scope>
    <source>
        <strain evidence="5 6">PA-3-2A</strain>
    </source>
</reference>
<name>A0ABS9GSW5_9PSED</name>
<feature type="signal peptide" evidence="3">
    <location>
        <begin position="1"/>
        <end position="20"/>
    </location>
</feature>
<dbReference type="PANTHER" id="PTHR32552:SF84">
    <property type="entry name" value="TONB-DEPENDENT RECEPTOR-RELATED"/>
    <property type="match status" value="1"/>
</dbReference>
<dbReference type="InterPro" id="IPR039426">
    <property type="entry name" value="TonB-dep_rcpt-like"/>
</dbReference>
<dbReference type="SUPFAM" id="SSF56935">
    <property type="entry name" value="Porins"/>
    <property type="match status" value="1"/>
</dbReference>
<dbReference type="InterPro" id="IPR037066">
    <property type="entry name" value="Plug_dom_sf"/>
</dbReference>
<comment type="similarity">
    <text evidence="1">Belongs to the TonB-dependent receptor family.</text>
</comment>
<organism evidence="5 6">
    <name type="scientific">Pseudomonas salomonii</name>
    <dbReference type="NCBI Taxonomy" id="191391"/>
    <lineage>
        <taxon>Bacteria</taxon>
        <taxon>Pseudomonadati</taxon>
        <taxon>Pseudomonadota</taxon>
        <taxon>Gammaproteobacteria</taxon>
        <taxon>Pseudomonadales</taxon>
        <taxon>Pseudomonadaceae</taxon>
        <taxon>Pseudomonas</taxon>
    </lineage>
</organism>
<feature type="compositionally biased region" description="Polar residues" evidence="2">
    <location>
        <begin position="30"/>
        <end position="47"/>
    </location>
</feature>
<keyword evidence="1" id="KW-0998">Cell outer membrane</keyword>
<feature type="non-terminal residue" evidence="5">
    <location>
        <position position="111"/>
    </location>
</feature>
<dbReference type="PROSITE" id="PS52016">
    <property type="entry name" value="TONB_DEPENDENT_REC_3"/>
    <property type="match status" value="1"/>
</dbReference>
<evidence type="ECO:0000259" key="4">
    <source>
        <dbReference type="Pfam" id="PF07715"/>
    </source>
</evidence>
<keyword evidence="5" id="KW-0675">Receptor</keyword>
<dbReference type="PANTHER" id="PTHR32552">
    <property type="entry name" value="FERRICHROME IRON RECEPTOR-RELATED"/>
    <property type="match status" value="1"/>
</dbReference>
<evidence type="ECO:0000256" key="3">
    <source>
        <dbReference type="SAM" id="SignalP"/>
    </source>
</evidence>
<protein>
    <submittedName>
        <fullName evidence="5">TonB-dependent receptor plug domain-containing protein</fullName>
    </submittedName>
</protein>
<keyword evidence="1" id="KW-1134">Transmembrane beta strand</keyword>
<keyword evidence="1" id="KW-0813">Transport</keyword>
<dbReference type="RefSeq" id="WP_236375011.1">
    <property type="nucleotide sequence ID" value="NZ_WKAT01000119.1"/>
</dbReference>
<dbReference type="EMBL" id="WKAT01000119">
    <property type="protein sequence ID" value="MCF5548630.1"/>
    <property type="molecule type" value="Genomic_DNA"/>
</dbReference>
<comment type="caution">
    <text evidence="5">The sequence shown here is derived from an EMBL/GenBank/DDBJ whole genome shotgun (WGS) entry which is preliminary data.</text>
</comment>
<keyword evidence="1" id="KW-0472">Membrane</keyword>
<keyword evidence="3" id="KW-0732">Signal</keyword>
<dbReference type="Proteomes" id="UP000814158">
    <property type="component" value="Unassembled WGS sequence"/>
</dbReference>
<feature type="domain" description="TonB-dependent receptor plug" evidence="4">
    <location>
        <begin position="54"/>
        <end position="109"/>
    </location>
</feature>
<evidence type="ECO:0000313" key="6">
    <source>
        <dbReference type="Proteomes" id="UP000814158"/>
    </source>
</evidence>
<evidence type="ECO:0000313" key="5">
    <source>
        <dbReference type="EMBL" id="MCF5548630.1"/>
    </source>
</evidence>
<keyword evidence="1" id="KW-0812">Transmembrane</keyword>
<gene>
    <name evidence="5" type="ORF">GIV68_28210</name>
</gene>
<keyword evidence="6" id="KW-1185">Reference proteome</keyword>
<proteinExistence type="inferred from homology"/>
<feature type="region of interest" description="Disordered" evidence="2">
    <location>
        <begin position="30"/>
        <end position="51"/>
    </location>
</feature>
<dbReference type="InterPro" id="IPR012910">
    <property type="entry name" value="Plug_dom"/>
</dbReference>